<evidence type="ECO:0000259" key="2">
    <source>
        <dbReference type="Pfam" id="PF07593"/>
    </source>
</evidence>
<comment type="caution">
    <text evidence="4">The sequence shown here is derived from an EMBL/GenBank/DDBJ whole genome shotgun (WGS) entry which is preliminary data.</text>
</comment>
<accession>A0ABV6Q8D0</accession>
<dbReference type="PANTHER" id="PTHR16026:SF0">
    <property type="entry name" value="CARTILAGE ACIDIC PROTEIN 1"/>
    <property type="match status" value="1"/>
</dbReference>
<evidence type="ECO:0000256" key="1">
    <source>
        <dbReference type="ARBA" id="ARBA00022729"/>
    </source>
</evidence>
<keyword evidence="5" id="KW-1185">Reference proteome</keyword>
<reference evidence="4 5" key="1">
    <citation type="submission" date="2024-09" db="EMBL/GenBank/DDBJ databases">
        <authorList>
            <person name="Sun Q."/>
            <person name="Mori K."/>
        </authorList>
    </citation>
    <scope>NUCLEOTIDE SEQUENCE [LARGE SCALE GENOMIC DNA]</scope>
    <source>
        <strain evidence="4 5">NCAIM B.02481</strain>
    </source>
</reference>
<keyword evidence="1" id="KW-0732">Signal</keyword>
<evidence type="ECO:0000259" key="3">
    <source>
        <dbReference type="Pfam" id="PF18962"/>
    </source>
</evidence>
<dbReference type="EMBL" id="JBHLTQ010000003">
    <property type="protein sequence ID" value="MFC0604521.1"/>
    <property type="molecule type" value="Genomic_DNA"/>
</dbReference>
<protein>
    <submittedName>
        <fullName evidence="4">FG-GAP-like repeat-containing protein</fullName>
    </submittedName>
</protein>
<dbReference type="InterPro" id="IPR028994">
    <property type="entry name" value="Integrin_alpha_N"/>
</dbReference>
<dbReference type="Pfam" id="PF07593">
    <property type="entry name" value="UnbV_ASPIC"/>
    <property type="match status" value="1"/>
</dbReference>
<dbReference type="RefSeq" id="WP_386062285.1">
    <property type="nucleotide sequence ID" value="NZ_JBHLTQ010000003.1"/>
</dbReference>
<dbReference type="InterPro" id="IPR011519">
    <property type="entry name" value="UnbV_ASPIC"/>
</dbReference>
<dbReference type="SUPFAM" id="SSF69318">
    <property type="entry name" value="Integrin alpha N-terminal domain"/>
    <property type="match status" value="1"/>
</dbReference>
<dbReference type="Pfam" id="PF18962">
    <property type="entry name" value="Por_Secre_tail"/>
    <property type="match status" value="1"/>
</dbReference>
<feature type="domain" description="ASPIC/UnbV" evidence="2">
    <location>
        <begin position="414"/>
        <end position="480"/>
    </location>
</feature>
<dbReference type="PANTHER" id="PTHR16026">
    <property type="entry name" value="CARTILAGE ACIDIC PROTEIN 1"/>
    <property type="match status" value="1"/>
</dbReference>
<evidence type="ECO:0000313" key="5">
    <source>
        <dbReference type="Proteomes" id="UP001589832"/>
    </source>
</evidence>
<dbReference type="Pfam" id="PF13517">
    <property type="entry name" value="FG-GAP_3"/>
    <property type="match status" value="2"/>
</dbReference>
<dbReference type="NCBIfam" id="TIGR04183">
    <property type="entry name" value="Por_Secre_tail"/>
    <property type="match status" value="1"/>
</dbReference>
<dbReference type="Gene3D" id="2.130.10.130">
    <property type="entry name" value="Integrin alpha, N-terminal"/>
    <property type="match status" value="2"/>
</dbReference>
<dbReference type="InterPro" id="IPR027039">
    <property type="entry name" value="Crtac1"/>
</dbReference>
<sequence>MIARYQITLFYVFLICNGLMAQVTFSNEASNIGIEAICGNSLYGSGITFFDYDNDGWDDITIASAQGDPVRFFKNINGNFVEQTLNIANNNWRNKQVNWVDIDNDGDNDLFITSDTSGNKLYKNLGNMIMEDITASSGMLTEVLVSYGASWGDYNNDGFLDVFVSNRHTNIPNVLYKNNGDLTFTIVNTEAGIINEGMLSFCSAFFDFNNDGYQDIYVSNDKIENTNILYKNNGDGTFTDVSDVSGTGIAIDAMSVTIDDFNADGWMDIYVTNDVVGNVFLKNNGDGTFTDIAEITNTTFNSVGWGAVFLDADNDSDLDLYVSGEHYGSVPGYLSSAFYKNNNNGTFSINNAAVPGDLAISYSNAIGDTDNDGYPEIVVNNINHDNIFLWKNNTAPTNNWLKVKLEGTQSNKNGIGSLIEIFANGNKQYRYTLCGEGYLSQNSATEIFGLGATSNIDYIKVKWLSGIEDIIYDINANQYLHIVEGTTLSVDDAVLHAFKVYPNPVKNILYINGNKTISDVAIYNILGQNILSSNPNTTEVQVDVSSLEKGVYFVNISDATSSEIVKIIKQ</sequence>
<evidence type="ECO:0000313" key="4">
    <source>
        <dbReference type="EMBL" id="MFC0604521.1"/>
    </source>
</evidence>
<name>A0ABV6Q8D0_9FLAO</name>
<dbReference type="InterPro" id="IPR013517">
    <property type="entry name" value="FG-GAP"/>
</dbReference>
<proteinExistence type="predicted"/>
<gene>
    <name evidence="4" type="ORF">ACFFGA_08145</name>
</gene>
<dbReference type="InterPro" id="IPR026444">
    <property type="entry name" value="Secre_tail"/>
</dbReference>
<dbReference type="Proteomes" id="UP001589832">
    <property type="component" value="Unassembled WGS sequence"/>
</dbReference>
<feature type="domain" description="Secretion system C-terminal sorting" evidence="3">
    <location>
        <begin position="500"/>
        <end position="568"/>
    </location>
</feature>
<organism evidence="4 5">
    <name type="scientific">Winogradskyella pulchriflava</name>
    <dbReference type="NCBI Taxonomy" id="1110688"/>
    <lineage>
        <taxon>Bacteria</taxon>
        <taxon>Pseudomonadati</taxon>
        <taxon>Bacteroidota</taxon>
        <taxon>Flavobacteriia</taxon>
        <taxon>Flavobacteriales</taxon>
        <taxon>Flavobacteriaceae</taxon>
        <taxon>Winogradskyella</taxon>
    </lineage>
</organism>